<name>A0A451CZX0_9GAMM</name>
<dbReference type="Pfam" id="PF05362">
    <property type="entry name" value="Lon_C"/>
    <property type="match status" value="1"/>
</dbReference>
<dbReference type="InterPro" id="IPR041699">
    <property type="entry name" value="AAA_32"/>
</dbReference>
<dbReference type="GO" id="GO:0004176">
    <property type="term" value="F:ATP-dependent peptidase activity"/>
    <property type="evidence" value="ECO:0007669"/>
    <property type="project" value="UniProtKB-UniRule"/>
</dbReference>
<gene>
    <name evidence="4" type="primary">ycbZ</name>
    <name evidence="4" type="ORF">ERCICURT3053_351</name>
</gene>
<proteinExistence type="inferred from homology"/>
<dbReference type="EMBL" id="LR217698">
    <property type="protein sequence ID" value="VFP78715.1"/>
    <property type="molecule type" value="Genomic_DNA"/>
</dbReference>
<dbReference type="Gene3D" id="3.40.50.300">
    <property type="entry name" value="P-loop containing nucleotide triphosphate hydrolases"/>
    <property type="match status" value="1"/>
</dbReference>
<accession>A0A451CZX0</accession>
<dbReference type="GO" id="GO:0005524">
    <property type="term" value="F:ATP binding"/>
    <property type="evidence" value="ECO:0007669"/>
    <property type="project" value="InterPro"/>
</dbReference>
<organism evidence="4 5">
    <name type="scientific">Candidatus Erwinia haradaeae</name>
    <dbReference type="NCBI Taxonomy" id="1922217"/>
    <lineage>
        <taxon>Bacteria</taxon>
        <taxon>Pseudomonadati</taxon>
        <taxon>Pseudomonadota</taxon>
        <taxon>Gammaproteobacteria</taxon>
        <taxon>Enterobacterales</taxon>
        <taxon>Erwiniaceae</taxon>
        <taxon>Erwinia</taxon>
    </lineage>
</organism>
<dbReference type="PROSITE" id="PS51786">
    <property type="entry name" value="LON_PROTEOLYTIC"/>
    <property type="match status" value="1"/>
</dbReference>
<dbReference type="InterPro" id="IPR008269">
    <property type="entry name" value="Lon_proteolytic"/>
</dbReference>
<dbReference type="GO" id="GO:0004252">
    <property type="term" value="F:serine-type endopeptidase activity"/>
    <property type="evidence" value="ECO:0007669"/>
    <property type="project" value="UniProtKB-UniRule"/>
</dbReference>
<feature type="active site" evidence="2">
    <location>
        <position position="442"/>
    </location>
</feature>
<dbReference type="GO" id="GO:0006508">
    <property type="term" value="P:proteolysis"/>
    <property type="evidence" value="ECO:0007669"/>
    <property type="project" value="UniProtKB-KW"/>
</dbReference>
<keyword evidence="2" id="KW-0720">Serine protease</keyword>
<comment type="similarity">
    <text evidence="2">Belongs to the peptidase S16 family.</text>
</comment>
<protein>
    <recommendedName>
        <fullName evidence="2">endopeptidase La</fullName>
        <ecNumber evidence="2">3.4.21.53</ecNumber>
    </recommendedName>
</protein>
<dbReference type="InterPro" id="IPR020568">
    <property type="entry name" value="Ribosomal_Su5_D2-typ_SF"/>
</dbReference>
<dbReference type="Pfam" id="PF13654">
    <property type="entry name" value="AAA_32"/>
    <property type="match status" value="1"/>
</dbReference>
<dbReference type="GO" id="GO:0030163">
    <property type="term" value="P:protein catabolic process"/>
    <property type="evidence" value="ECO:0007669"/>
    <property type="project" value="InterPro"/>
</dbReference>
<dbReference type="Gene3D" id="3.30.230.10">
    <property type="match status" value="1"/>
</dbReference>
<evidence type="ECO:0000313" key="5">
    <source>
        <dbReference type="Proteomes" id="UP000294364"/>
    </source>
</evidence>
<feature type="active site" evidence="2">
    <location>
        <position position="485"/>
    </location>
</feature>
<sequence>MTLHNYLLNWKSLQPDTDHFEHLTITKIVINSDVFCTVQARLYNGLSLFLKTKAQVPLIRIKSPDSSAYLTLFQKMLISIINQKKKKLSRFYEGHYETVKNWPDWEETLSQNNHILNDERICQAGWIEHEALFGCVRMHHSQISLSPGLVHQSNGGILILSLRTLLEQPFMWKRLKKILVNQRYEWYSLDHTRSLPIEIPSIPMHFRLILVGEEDALAEFENIDPELTYTSLYAEFENNIYLSDDTAFINWKRWVQNIADSLTCPVLSPDFWPILIREAVRWTGDHKILPLNLEWIGYQLQESELYCHDSIIKGEDLKNALNTRLWREGFLLEKMLHDILHNQIHIETDGEKIGQINALSVIEFPGHPRIFGEPTRISCIVHFGDRGLTDIERQVELAGNLHAKGIMILESWLMTELKLDHTMPFSSSLVFEQSYEEIDGDSASLAALCALISALALQPINQKIAVTGSIDQLGRVQSIGKVNEKIEGFFRICRKRTLNGTQGVIIPSSNIQNLSLHEEVINAVRNGKFSIWSVSTVAEALVLLTGIEWKKKDKPCLLRSIQDRITKISQHNTREYISLLHWFKRSK</sequence>
<evidence type="ECO:0000313" key="4">
    <source>
        <dbReference type="EMBL" id="VFP78715.1"/>
    </source>
</evidence>
<dbReference type="SUPFAM" id="SSF54211">
    <property type="entry name" value="Ribosomal protein S5 domain 2-like"/>
    <property type="match status" value="1"/>
</dbReference>
<dbReference type="InterPro" id="IPR027065">
    <property type="entry name" value="Lon_Prtase"/>
</dbReference>
<dbReference type="InterPro" id="IPR014721">
    <property type="entry name" value="Ribsml_uS5_D2-typ_fold_subgr"/>
</dbReference>
<dbReference type="AlphaFoldDB" id="A0A451CZX0"/>
<reference evidence="4 5" key="1">
    <citation type="submission" date="2019-02" db="EMBL/GenBank/DDBJ databases">
        <authorList>
            <person name="Manzano-Marin A."/>
            <person name="Manzano-Marin A."/>
        </authorList>
    </citation>
    <scope>NUCLEOTIDE SEQUENCE [LARGE SCALE GENOMIC DNA]</scope>
    <source>
        <strain evidence="4 5">ErCicurtihirsuta</strain>
    </source>
</reference>
<keyword evidence="1 2" id="KW-0645">Protease</keyword>
<keyword evidence="2 4" id="KW-0378">Hydrolase</keyword>
<comment type="catalytic activity">
    <reaction evidence="2">
        <text>Hydrolysis of proteins in presence of ATP.</text>
        <dbReference type="EC" id="3.4.21.53"/>
    </reaction>
</comment>
<dbReference type="EC" id="3.4.21.53" evidence="2"/>
<evidence type="ECO:0000256" key="1">
    <source>
        <dbReference type="ARBA" id="ARBA00022670"/>
    </source>
</evidence>
<dbReference type="PANTHER" id="PTHR10046">
    <property type="entry name" value="ATP DEPENDENT LON PROTEASE FAMILY MEMBER"/>
    <property type="match status" value="1"/>
</dbReference>
<feature type="domain" description="Lon proteolytic" evidence="3">
    <location>
        <begin position="350"/>
        <end position="547"/>
    </location>
</feature>
<dbReference type="Proteomes" id="UP000294364">
    <property type="component" value="Chromosome"/>
</dbReference>
<dbReference type="InterPro" id="IPR027417">
    <property type="entry name" value="P-loop_NTPase"/>
</dbReference>
<evidence type="ECO:0000256" key="2">
    <source>
        <dbReference type="PROSITE-ProRule" id="PRU01122"/>
    </source>
</evidence>
<evidence type="ECO:0000259" key="3">
    <source>
        <dbReference type="PROSITE" id="PS51786"/>
    </source>
</evidence>